<proteinExistence type="predicted"/>
<dbReference type="InterPro" id="IPR027417">
    <property type="entry name" value="P-loop_NTPase"/>
</dbReference>
<dbReference type="EMBL" id="MFGO01000006">
    <property type="protein sequence ID" value="OGF41703.1"/>
    <property type="molecule type" value="Genomic_DNA"/>
</dbReference>
<protein>
    <recommendedName>
        <fullName evidence="3">Adenylate kinase</fullName>
    </recommendedName>
</protein>
<dbReference type="AlphaFoldDB" id="A0A1F5TS25"/>
<accession>A0A1F5TS25</accession>
<evidence type="ECO:0000313" key="2">
    <source>
        <dbReference type="Proteomes" id="UP000177579"/>
    </source>
</evidence>
<dbReference type="SUPFAM" id="SSF52540">
    <property type="entry name" value="P-loop containing nucleoside triphosphate hydrolases"/>
    <property type="match status" value="1"/>
</dbReference>
<dbReference type="Gene3D" id="3.40.50.300">
    <property type="entry name" value="P-loop containing nucleotide triphosphate hydrolases"/>
    <property type="match status" value="1"/>
</dbReference>
<organism evidence="1 2">
    <name type="scientific">Candidatus Falkowbacteria bacterium RIFOXYD2_FULL_34_120</name>
    <dbReference type="NCBI Taxonomy" id="1798007"/>
    <lineage>
        <taxon>Bacteria</taxon>
        <taxon>Candidatus Falkowiibacteriota</taxon>
    </lineage>
</organism>
<name>A0A1F5TS25_9BACT</name>
<dbReference type="Pfam" id="PF13207">
    <property type="entry name" value="AAA_17"/>
    <property type="match status" value="1"/>
</dbReference>
<gene>
    <name evidence="1" type="ORF">A2531_06065</name>
</gene>
<evidence type="ECO:0000313" key="1">
    <source>
        <dbReference type="EMBL" id="OGF41703.1"/>
    </source>
</evidence>
<reference evidence="1 2" key="1">
    <citation type="journal article" date="2016" name="Nat. Commun.">
        <title>Thousands of microbial genomes shed light on interconnected biogeochemical processes in an aquifer system.</title>
        <authorList>
            <person name="Anantharaman K."/>
            <person name="Brown C.T."/>
            <person name="Hug L.A."/>
            <person name="Sharon I."/>
            <person name="Castelle C.J."/>
            <person name="Probst A.J."/>
            <person name="Thomas B.C."/>
            <person name="Singh A."/>
            <person name="Wilkins M.J."/>
            <person name="Karaoz U."/>
            <person name="Brodie E.L."/>
            <person name="Williams K.H."/>
            <person name="Hubbard S.S."/>
            <person name="Banfield J.F."/>
        </authorList>
    </citation>
    <scope>NUCLEOTIDE SEQUENCE [LARGE SCALE GENOMIC DNA]</scope>
</reference>
<comment type="caution">
    <text evidence="1">The sequence shown here is derived from an EMBL/GenBank/DDBJ whole genome shotgun (WGS) entry which is preliminary data.</text>
</comment>
<sequence length="353" mass="42424">MNKRGKLIWATGISGCGRKEYLDKLKKLCGKQNKKIKIYNVGDIMFEIAKNNSIHITHEKVLDTPQPTLNALRAAVFERILGQINQDLEKNDIVIINVHTVFFWKDYWLSAYNVQYIRKFNPDMFINFIDSADKILERLQRKGQWKNQGLTEQIVWLWQNMEYNNTENYKYIFDEIKSFHTIPKDQPEETLYYLIFEPWRPIVYAQMPISHLDEQELEKVHEFIRWLWKYFIIIDPLTIDIKYSKAENEADMRARNNQTVIRDRYWHIGQCELCIAYFVKIVFTAGVVDETREAIDTNKDIYWIFPKDPGPFEKYLVDPKKIYRDLDAFKKHVEDVMVPEIEKRKEKYLNKEK</sequence>
<dbReference type="Proteomes" id="UP000177579">
    <property type="component" value="Unassembled WGS sequence"/>
</dbReference>
<evidence type="ECO:0008006" key="3">
    <source>
        <dbReference type="Google" id="ProtNLM"/>
    </source>
</evidence>